<dbReference type="RefSeq" id="WP_099514557.1">
    <property type="nucleotide sequence ID" value="NZ_CP016618.1"/>
</dbReference>
<reference evidence="1" key="1">
    <citation type="submission" date="2016-07" db="EMBL/GenBank/DDBJ databases">
        <title>Microvirga ossetica sp. nov. a new species of rhizobia isolated from root nodules of the legume species Vicia alpestris Steven originated from North Ossetia region in the Caucasus.</title>
        <authorList>
            <person name="Safronova V.I."/>
            <person name="Kuznetsova I.G."/>
            <person name="Sazanova A.L."/>
            <person name="Belimov A."/>
            <person name="Andronov E."/>
            <person name="Osledkin Y.S."/>
            <person name="Onishchuk O.P."/>
            <person name="Kurchak O.N."/>
            <person name="Shaposhnikov A.I."/>
            <person name="Willems A."/>
            <person name="Tikhonovich I.A."/>
        </authorList>
    </citation>
    <scope>NUCLEOTIDE SEQUENCE [LARGE SCALE GENOMIC DNA]</scope>
    <source>
        <strain evidence="1">V5/3M</strain>
        <plasmid evidence="1">unnamed3</plasmid>
    </source>
</reference>
<dbReference type="Gene3D" id="3.40.50.300">
    <property type="entry name" value="P-loop containing nucleotide triphosphate hydrolases"/>
    <property type="match status" value="1"/>
</dbReference>
<sequence length="327" mass="35225">MSTPRFHPEQAARDLAALTKKHMVGQDAAIEAFAAEVCRHIALSPLQRGPGVFLLAGPNIEDHHISMVAGLTTSLKGRGVLYSMAAIDGQDLAQILPSLSHGMDARPLAHILKHRPDTVFIFRDIDQARLSLLEKMKRAWSQGFVTGEGGEAIPLADSFFVLTTGVAQEQIGQIAREEQDPDRLHVTCLKALIDAGFPALIIKSIDGVFGLQHLDAAEVAHAHYRGLAEQVAAHGLLLEEGGIDARILLQAIDPTIEPHVPNLLLPRDNLDARLAQVKTAGAGTVRLVLDYEAIRILPVEKGTPQWVIDAFAAVDPVPSADGEAKDE</sequence>
<accession>A0A1B2EUC3</accession>
<proteinExistence type="predicted"/>
<dbReference type="KEGG" id="moc:BB934_35480"/>
<dbReference type="AlphaFoldDB" id="A0A1B2EUC3"/>
<dbReference type="SUPFAM" id="SSF52540">
    <property type="entry name" value="P-loop containing nucleoside triphosphate hydrolases"/>
    <property type="match status" value="1"/>
</dbReference>
<geneLocation type="plasmid" evidence="1">
    <name>unnamed3</name>
</geneLocation>
<gene>
    <name evidence="1" type="ORF">BB934_35480</name>
</gene>
<protein>
    <submittedName>
        <fullName evidence="1">Uncharacterized protein</fullName>
    </submittedName>
</protein>
<dbReference type="OrthoDB" id="7236151at2"/>
<dbReference type="EMBL" id="CP016618">
    <property type="protein sequence ID" value="ANY83561.1"/>
    <property type="molecule type" value="Genomic_DNA"/>
</dbReference>
<dbReference type="InterPro" id="IPR027417">
    <property type="entry name" value="P-loop_NTPase"/>
</dbReference>
<evidence type="ECO:0000313" key="1">
    <source>
        <dbReference type="EMBL" id="ANY83561.1"/>
    </source>
</evidence>
<keyword evidence="1" id="KW-0614">Plasmid</keyword>
<name>A0A1B2EUC3_9HYPH</name>
<organism evidence="1">
    <name type="scientific">Microvirga ossetica</name>
    <dbReference type="NCBI Taxonomy" id="1882682"/>
    <lineage>
        <taxon>Bacteria</taxon>
        <taxon>Pseudomonadati</taxon>
        <taxon>Pseudomonadota</taxon>
        <taxon>Alphaproteobacteria</taxon>
        <taxon>Hyphomicrobiales</taxon>
        <taxon>Methylobacteriaceae</taxon>
        <taxon>Microvirga</taxon>
    </lineage>
</organism>